<evidence type="ECO:0000313" key="2">
    <source>
        <dbReference type="EMBL" id="VTJ88651.1"/>
    </source>
</evidence>
<protein>
    <submittedName>
        <fullName evidence="2">Uncharacterized protein</fullName>
    </submittedName>
</protein>
<accession>A0A5E4D668</accession>
<keyword evidence="3" id="KW-1185">Reference proteome</keyword>
<evidence type="ECO:0000256" key="1">
    <source>
        <dbReference type="SAM" id="MobiDB-lite"/>
    </source>
</evidence>
<feature type="non-terminal residue" evidence="2">
    <location>
        <position position="1"/>
    </location>
</feature>
<feature type="compositionally biased region" description="Basic residues" evidence="1">
    <location>
        <begin position="32"/>
        <end position="43"/>
    </location>
</feature>
<comment type="caution">
    <text evidence="2">The sequence shown here is derived from an EMBL/GenBank/DDBJ whole genome shotgun (WGS) entry which is preliminary data.</text>
</comment>
<proteinExistence type="predicted"/>
<sequence length="102" mass="11602">IMATIPMKGSRPQHQNRSPNYLPMQDYWVPKRDHRHQNTHRTFGHPPEQKSQTPLPHRTPSSSPHAGTPATTSIWTPINNVGLPQLPPSWDSPAIEIVSYLR</sequence>
<feature type="region of interest" description="Disordered" evidence="1">
    <location>
        <begin position="1"/>
        <end position="91"/>
    </location>
</feature>
<organism evidence="2 3">
    <name type="scientific">Marmota monax</name>
    <name type="common">Woodchuck</name>
    <dbReference type="NCBI Taxonomy" id="9995"/>
    <lineage>
        <taxon>Eukaryota</taxon>
        <taxon>Metazoa</taxon>
        <taxon>Chordata</taxon>
        <taxon>Craniata</taxon>
        <taxon>Vertebrata</taxon>
        <taxon>Euteleostomi</taxon>
        <taxon>Mammalia</taxon>
        <taxon>Eutheria</taxon>
        <taxon>Euarchontoglires</taxon>
        <taxon>Glires</taxon>
        <taxon>Rodentia</taxon>
        <taxon>Sciuromorpha</taxon>
        <taxon>Sciuridae</taxon>
        <taxon>Xerinae</taxon>
        <taxon>Marmotini</taxon>
        <taxon>Marmota</taxon>
    </lineage>
</organism>
<gene>
    <name evidence="2" type="ORF">MONAX_5E004853</name>
</gene>
<dbReference type="Proteomes" id="UP000335636">
    <property type="component" value="Unassembled WGS sequence"/>
</dbReference>
<dbReference type="AlphaFoldDB" id="A0A5E4D668"/>
<dbReference type="EMBL" id="CABDUW010003061">
    <property type="protein sequence ID" value="VTJ88651.1"/>
    <property type="molecule type" value="Genomic_DNA"/>
</dbReference>
<feature type="compositionally biased region" description="Polar residues" evidence="1">
    <location>
        <begin position="49"/>
        <end position="79"/>
    </location>
</feature>
<reference evidence="2" key="1">
    <citation type="submission" date="2019-04" db="EMBL/GenBank/DDBJ databases">
        <authorList>
            <person name="Alioto T."/>
            <person name="Alioto T."/>
        </authorList>
    </citation>
    <scope>NUCLEOTIDE SEQUENCE [LARGE SCALE GENOMIC DNA]</scope>
</reference>
<name>A0A5E4D668_MARMO</name>
<evidence type="ECO:0000313" key="3">
    <source>
        <dbReference type="Proteomes" id="UP000335636"/>
    </source>
</evidence>